<dbReference type="Proteomes" id="UP000054653">
    <property type="component" value="Unassembled WGS sequence"/>
</dbReference>
<name>A0A0V1D0T8_TRIBR</name>
<dbReference type="EMBL" id="JYDI01000060">
    <property type="protein sequence ID" value="KRY55083.1"/>
    <property type="molecule type" value="Genomic_DNA"/>
</dbReference>
<evidence type="ECO:0000313" key="2">
    <source>
        <dbReference type="Proteomes" id="UP000054653"/>
    </source>
</evidence>
<organism evidence="1 2">
    <name type="scientific">Trichinella britovi</name>
    <name type="common">Parasitic roundworm</name>
    <dbReference type="NCBI Taxonomy" id="45882"/>
    <lineage>
        <taxon>Eukaryota</taxon>
        <taxon>Metazoa</taxon>
        <taxon>Ecdysozoa</taxon>
        <taxon>Nematoda</taxon>
        <taxon>Enoplea</taxon>
        <taxon>Dorylaimia</taxon>
        <taxon>Trichinellida</taxon>
        <taxon>Trichinellidae</taxon>
        <taxon>Trichinella</taxon>
    </lineage>
</organism>
<evidence type="ECO:0000313" key="1">
    <source>
        <dbReference type="EMBL" id="KRY55083.1"/>
    </source>
</evidence>
<keyword evidence="2" id="KW-1185">Reference proteome</keyword>
<gene>
    <name evidence="1" type="ORF">T03_15199</name>
</gene>
<proteinExistence type="predicted"/>
<sequence length="80" mass="9144">MLSGASAPDTALHELPQWHQAKCEISSKTHIFWKPTVRKVNFAFPNSGPIFTACSYWSSNALSYWIFVPLSYWFPLSIVH</sequence>
<reference evidence="1 2" key="1">
    <citation type="submission" date="2015-01" db="EMBL/GenBank/DDBJ databases">
        <title>Evolution of Trichinella species and genotypes.</title>
        <authorList>
            <person name="Korhonen P.K."/>
            <person name="Edoardo P."/>
            <person name="Giuseppe L.R."/>
            <person name="Gasser R.B."/>
        </authorList>
    </citation>
    <scope>NUCLEOTIDE SEQUENCE [LARGE SCALE GENOMIC DNA]</scope>
    <source>
        <strain evidence="1">ISS120</strain>
    </source>
</reference>
<dbReference type="AlphaFoldDB" id="A0A0V1D0T8"/>
<comment type="caution">
    <text evidence="1">The sequence shown here is derived from an EMBL/GenBank/DDBJ whole genome shotgun (WGS) entry which is preliminary data.</text>
</comment>
<protein>
    <submittedName>
        <fullName evidence="1">Uncharacterized protein</fullName>
    </submittedName>
</protein>
<accession>A0A0V1D0T8</accession>